<dbReference type="AlphaFoldDB" id="A0A937RMU9"/>
<dbReference type="Pfam" id="PF00126">
    <property type="entry name" value="HTH_1"/>
    <property type="match status" value="1"/>
</dbReference>
<evidence type="ECO:0000256" key="4">
    <source>
        <dbReference type="ARBA" id="ARBA00023163"/>
    </source>
</evidence>
<dbReference type="CDD" id="cd00090">
    <property type="entry name" value="HTH_ARSR"/>
    <property type="match status" value="1"/>
</dbReference>
<protein>
    <submittedName>
        <fullName evidence="7">LysR family transcriptional regulator</fullName>
    </submittedName>
</protein>
<dbReference type="InterPro" id="IPR036390">
    <property type="entry name" value="WH_DNA-bd_sf"/>
</dbReference>
<keyword evidence="2" id="KW-0805">Transcription regulation</keyword>
<dbReference type="GO" id="GO:0003700">
    <property type="term" value="F:DNA-binding transcription factor activity"/>
    <property type="evidence" value="ECO:0007669"/>
    <property type="project" value="InterPro"/>
</dbReference>
<dbReference type="InterPro" id="IPR036388">
    <property type="entry name" value="WH-like_DNA-bd_sf"/>
</dbReference>
<evidence type="ECO:0000259" key="6">
    <source>
        <dbReference type="PROSITE" id="PS50931"/>
    </source>
</evidence>
<feature type="compositionally biased region" description="Basic and acidic residues" evidence="5">
    <location>
        <begin position="159"/>
        <end position="173"/>
    </location>
</feature>
<dbReference type="FunFam" id="1.10.10.10:FF:000001">
    <property type="entry name" value="LysR family transcriptional regulator"/>
    <property type="match status" value="1"/>
</dbReference>
<dbReference type="Pfam" id="PF03466">
    <property type="entry name" value="LysR_substrate"/>
    <property type="match status" value="2"/>
</dbReference>
<dbReference type="Proteomes" id="UP000604475">
    <property type="component" value="Unassembled WGS sequence"/>
</dbReference>
<comment type="similarity">
    <text evidence="1">Belongs to the LysR transcriptional regulatory family.</text>
</comment>
<proteinExistence type="inferred from homology"/>
<evidence type="ECO:0000256" key="2">
    <source>
        <dbReference type="ARBA" id="ARBA00023015"/>
    </source>
</evidence>
<dbReference type="EMBL" id="JAEACQ010000363">
    <property type="protein sequence ID" value="MBL7632992.1"/>
    <property type="molecule type" value="Genomic_DNA"/>
</dbReference>
<sequence length="383" mass="39898">MDVTRLRVLVAVARHGSVTAAARALRYAQPSVSHHLARLEAETGSQLVQRAGRGIRLTEAGRVLAERAEEILGRLAAAEAELAAFTGLRAGRVRLAAFPSALATFVPAAAAALAADHPEVELSLTEAEPPDAVRLLRAGEIDVALLFAYQDRATPGRHLPPEGDLERPVRPQGDDTTAGDPPRPDRTGHADGQSGQSERGERGGQGEGAPPVGGQGEGSRVPAGWRGEGARVSPGSGPGEPEDDGLRRTTLLTEPIYLVTPAGLPGDRLTDHSERRWIAGCERCRAQLVRSCVTAGFNPDIAFTTDDYLAVQALVAAGLGVTTLPGLSLQSHRHPGVRATRLPGVSRTVTAAVHGEPPDPPATAALLSQLRAATASWVPSAAA</sequence>
<dbReference type="InterPro" id="IPR005119">
    <property type="entry name" value="LysR_subst-bd"/>
</dbReference>
<dbReference type="PANTHER" id="PTHR30419:SF30">
    <property type="entry name" value="LYSR FAMILY TRANSCRIPTIONAL REGULATOR"/>
    <property type="match status" value="1"/>
</dbReference>
<evidence type="ECO:0000313" key="7">
    <source>
        <dbReference type="EMBL" id="MBL7632992.1"/>
    </source>
</evidence>
<dbReference type="Gene3D" id="3.40.190.10">
    <property type="entry name" value="Periplasmic binding protein-like II"/>
    <property type="match status" value="3"/>
</dbReference>
<evidence type="ECO:0000256" key="1">
    <source>
        <dbReference type="ARBA" id="ARBA00009437"/>
    </source>
</evidence>
<comment type="caution">
    <text evidence="7">The sequence shown here is derived from an EMBL/GenBank/DDBJ whole genome shotgun (WGS) entry which is preliminary data.</text>
</comment>
<dbReference type="PROSITE" id="PS50931">
    <property type="entry name" value="HTH_LYSR"/>
    <property type="match status" value="1"/>
</dbReference>
<dbReference type="GO" id="GO:0003677">
    <property type="term" value="F:DNA binding"/>
    <property type="evidence" value="ECO:0007669"/>
    <property type="project" value="UniProtKB-KW"/>
</dbReference>
<accession>A0A937RMU9</accession>
<organism evidence="7 8">
    <name type="scientific">Frankia nepalensis</name>
    <dbReference type="NCBI Taxonomy" id="1836974"/>
    <lineage>
        <taxon>Bacteria</taxon>
        <taxon>Bacillati</taxon>
        <taxon>Actinomycetota</taxon>
        <taxon>Actinomycetes</taxon>
        <taxon>Frankiales</taxon>
        <taxon>Frankiaceae</taxon>
        <taxon>Frankia</taxon>
    </lineage>
</organism>
<dbReference type="GO" id="GO:0005829">
    <property type="term" value="C:cytosol"/>
    <property type="evidence" value="ECO:0007669"/>
    <property type="project" value="TreeGrafter"/>
</dbReference>
<dbReference type="Gene3D" id="1.10.10.10">
    <property type="entry name" value="Winged helix-like DNA-binding domain superfamily/Winged helix DNA-binding domain"/>
    <property type="match status" value="1"/>
</dbReference>
<name>A0A937RMU9_9ACTN</name>
<dbReference type="PANTHER" id="PTHR30419">
    <property type="entry name" value="HTH-TYPE TRANSCRIPTIONAL REGULATOR YBHD"/>
    <property type="match status" value="1"/>
</dbReference>
<evidence type="ECO:0000313" key="8">
    <source>
        <dbReference type="Proteomes" id="UP000604475"/>
    </source>
</evidence>
<keyword evidence="4" id="KW-0804">Transcription</keyword>
<gene>
    <name evidence="7" type="ORF">I7412_38740</name>
</gene>
<feature type="compositionally biased region" description="Gly residues" evidence="5">
    <location>
        <begin position="205"/>
        <end position="217"/>
    </location>
</feature>
<dbReference type="SUPFAM" id="SSF46785">
    <property type="entry name" value="Winged helix' DNA-binding domain"/>
    <property type="match status" value="1"/>
</dbReference>
<reference evidence="7" key="1">
    <citation type="submission" date="2020-12" db="EMBL/GenBank/DDBJ databases">
        <title>Genomic characterization of non-nitrogen-fixing Frankia strains.</title>
        <authorList>
            <person name="Carlos-Shanley C."/>
            <person name="Guerra T."/>
            <person name="Hahn D."/>
        </authorList>
    </citation>
    <scope>NUCLEOTIDE SEQUENCE</scope>
    <source>
        <strain evidence="7">CN6</strain>
    </source>
</reference>
<keyword evidence="8" id="KW-1185">Reference proteome</keyword>
<feature type="region of interest" description="Disordered" evidence="5">
    <location>
        <begin position="154"/>
        <end position="246"/>
    </location>
</feature>
<dbReference type="SUPFAM" id="SSF53850">
    <property type="entry name" value="Periplasmic binding protein-like II"/>
    <property type="match status" value="2"/>
</dbReference>
<dbReference type="InterPro" id="IPR050950">
    <property type="entry name" value="HTH-type_LysR_regulators"/>
</dbReference>
<dbReference type="InterPro" id="IPR011991">
    <property type="entry name" value="ArsR-like_HTH"/>
</dbReference>
<dbReference type="PRINTS" id="PR00039">
    <property type="entry name" value="HTHLYSR"/>
</dbReference>
<keyword evidence="3" id="KW-0238">DNA-binding</keyword>
<evidence type="ECO:0000256" key="3">
    <source>
        <dbReference type="ARBA" id="ARBA00023125"/>
    </source>
</evidence>
<evidence type="ECO:0000256" key="5">
    <source>
        <dbReference type="SAM" id="MobiDB-lite"/>
    </source>
</evidence>
<feature type="domain" description="HTH lysR-type" evidence="6">
    <location>
        <begin position="1"/>
        <end position="58"/>
    </location>
</feature>
<dbReference type="InterPro" id="IPR000847">
    <property type="entry name" value="LysR_HTH_N"/>
</dbReference>